<keyword evidence="1" id="KW-0812">Transmembrane</keyword>
<sequence length="159" mass="18006">IKRTNRFLLTALLCRLLLLLLFFLHLPLLLLLSFTIKLALVVFVHECLGIIVVLELLVERLRVSIDMSLYILVLGEHSDDLPSGHCIPLVRFLLAVGELDSGWLGRFDVLLCLIASLELLVHRLRECVNLLLGECPLLIHSPMEAMRDAVELEASRHLK</sequence>
<evidence type="ECO:0000313" key="2">
    <source>
        <dbReference type="EMBL" id="GMS83457.1"/>
    </source>
</evidence>
<feature type="transmembrane region" description="Helical" evidence="1">
    <location>
        <begin position="7"/>
        <end position="32"/>
    </location>
</feature>
<keyword evidence="1" id="KW-0472">Membrane</keyword>
<organism evidence="2 3">
    <name type="scientific">Pristionchus entomophagus</name>
    <dbReference type="NCBI Taxonomy" id="358040"/>
    <lineage>
        <taxon>Eukaryota</taxon>
        <taxon>Metazoa</taxon>
        <taxon>Ecdysozoa</taxon>
        <taxon>Nematoda</taxon>
        <taxon>Chromadorea</taxon>
        <taxon>Rhabditida</taxon>
        <taxon>Rhabditina</taxon>
        <taxon>Diplogasteromorpha</taxon>
        <taxon>Diplogasteroidea</taxon>
        <taxon>Neodiplogasteridae</taxon>
        <taxon>Pristionchus</taxon>
    </lineage>
</organism>
<reference evidence="2" key="1">
    <citation type="submission" date="2023-10" db="EMBL/GenBank/DDBJ databases">
        <title>Genome assembly of Pristionchus species.</title>
        <authorList>
            <person name="Yoshida K."/>
            <person name="Sommer R.J."/>
        </authorList>
    </citation>
    <scope>NUCLEOTIDE SEQUENCE</scope>
    <source>
        <strain evidence="2">RS0144</strain>
    </source>
</reference>
<evidence type="ECO:0000313" key="3">
    <source>
        <dbReference type="Proteomes" id="UP001432027"/>
    </source>
</evidence>
<evidence type="ECO:0008006" key="4">
    <source>
        <dbReference type="Google" id="ProtNLM"/>
    </source>
</evidence>
<accession>A0AAV5SJD0</accession>
<feature type="transmembrane region" description="Helical" evidence="1">
    <location>
        <begin position="38"/>
        <end position="58"/>
    </location>
</feature>
<gene>
    <name evidence="2" type="ORF">PENTCL1PPCAC_5632</name>
</gene>
<dbReference type="AlphaFoldDB" id="A0AAV5SJD0"/>
<name>A0AAV5SJD0_9BILA</name>
<proteinExistence type="predicted"/>
<protein>
    <recommendedName>
        <fullName evidence="4">G protein-coupled receptor</fullName>
    </recommendedName>
</protein>
<evidence type="ECO:0000256" key="1">
    <source>
        <dbReference type="SAM" id="Phobius"/>
    </source>
</evidence>
<keyword evidence="3" id="KW-1185">Reference proteome</keyword>
<dbReference type="EMBL" id="BTSX01000002">
    <property type="protein sequence ID" value="GMS83457.1"/>
    <property type="molecule type" value="Genomic_DNA"/>
</dbReference>
<comment type="caution">
    <text evidence="2">The sequence shown here is derived from an EMBL/GenBank/DDBJ whole genome shotgun (WGS) entry which is preliminary data.</text>
</comment>
<feature type="non-terminal residue" evidence="2">
    <location>
        <position position="159"/>
    </location>
</feature>
<keyword evidence="1" id="KW-1133">Transmembrane helix</keyword>
<dbReference type="Proteomes" id="UP001432027">
    <property type="component" value="Unassembled WGS sequence"/>
</dbReference>
<feature type="non-terminal residue" evidence="2">
    <location>
        <position position="1"/>
    </location>
</feature>